<reference evidence="3 4" key="1">
    <citation type="submission" date="2016-10" db="EMBL/GenBank/DDBJ databases">
        <authorList>
            <person name="de Groot N.N."/>
        </authorList>
    </citation>
    <scope>NUCLEOTIDE SEQUENCE [LARGE SCALE GENOMIC DNA]</scope>
    <source>
        <strain evidence="3 4">KPR-7B</strain>
    </source>
</reference>
<feature type="transmembrane region" description="Helical" evidence="2">
    <location>
        <begin position="160"/>
        <end position="184"/>
    </location>
</feature>
<keyword evidence="2" id="KW-1133">Transmembrane helix</keyword>
<organism evidence="3 4">
    <name type="scientific">Actinomyces ruminicola</name>
    <dbReference type="NCBI Taxonomy" id="332524"/>
    <lineage>
        <taxon>Bacteria</taxon>
        <taxon>Bacillati</taxon>
        <taxon>Actinomycetota</taxon>
        <taxon>Actinomycetes</taxon>
        <taxon>Actinomycetales</taxon>
        <taxon>Actinomycetaceae</taxon>
        <taxon>Actinomyces</taxon>
    </lineage>
</organism>
<dbReference type="EMBL" id="FNHU01000005">
    <property type="protein sequence ID" value="SDM67909.1"/>
    <property type="molecule type" value="Genomic_DNA"/>
</dbReference>
<dbReference type="RefSeq" id="WP_143008894.1">
    <property type="nucleotide sequence ID" value="NZ_FNHU01000005.1"/>
</dbReference>
<feature type="region of interest" description="Disordered" evidence="1">
    <location>
        <begin position="1"/>
        <end position="43"/>
    </location>
</feature>
<keyword evidence="2" id="KW-0812">Transmembrane</keyword>
<gene>
    <name evidence="3" type="ORF">SAMN04487766_105127</name>
</gene>
<evidence type="ECO:0000313" key="4">
    <source>
        <dbReference type="Proteomes" id="UP000199671"/>
    </source>
</evidence>
<feature type="transmembrane region" description="Helical" evidence="2">
    <location>
        <begin position="93"/>
        <end position="114"/>
    </location>
</feature>
<accession>A0A1G9V6X3</accession>
<keyword evidence="2" id="KW-0472">Membrane</keyword>
<evidence type="ECO:0000256" key="1">
    <source>
        <dbReference type="SAM" id="MobiDB-lite"/>
    </source>
</evidence>
<proteinExistence type="predicted"/>
<protein>
    <submittedName>
        <fullName evidence="3">Uncharacterized protein</fullName>
    </submittedName>
</protein>
<sequence>MRPSAEPADATEGNTAPPASSGSRSAADPVFAPPPPSPVREAADKSRAVAEFLRGLRVGGRLLALGGIVWAAYQASINPGMVEIAVDQMIPMLTLLALVAPVAWACYAGMIGGLRARRRHVVSATLLAVLLAASPAFIGASRFGALWWHQSRAIGMDYPGLFPLAIAAAGLAVTVTADIFVRLLRRPRPGGRLPLRHRLRPTPTALVATAVVLVLATSAVMVPALSFPSRSVWLTAVRPVSVPETLDDDVAWQRVFAADEPVRGVIAGSFTPIVVTDHGVLGLDPNSGYTDWVHTRPAETIALGDCADGAKGASCHAALSPNRAHLVIAYDAGPTRTLFVGIDTATGRVAFEHMHQYTYPPQAGRRARVQITDHVVMIGQDILSLEDGSVLATAPRVRFPACEGEADCATSKPVFASFFQGGHSSLILGAHCPSDRSGWCELTLVPDDDLSAITTVGGFVPAANGSGPVVVDGWTVRYRNPDAAYQELEESGADSNTRSLEAVSLDALSGAVAGTAVSLGDLTAPVDDDGTRTLRIQGPSADVVFDPATGQVGTVQELTEQAYGFGYLDTLTTSCSGDAATEDGGGLEVLRADNTTAVRLSYADIQDSGNASSAAPRYRDDGYLVPAPGIVALVCSRSVSTGGAGDSAPADSGGAETVIIGLSNRPAAHMDRPA</sequence>
<feature type="transmembrane region" description="Helical" evidence="2">
    <location>
        <begin position="205"/>
        <end position="225"/>
    </location>
</feature>
<feature type="compositionally biased region" description="Low complexity" evidence="1">
    <location>
        <begin position="16"/>
        <end position="30"/>
    </location>
</feature>
<dbReference type="AlphaFoldDB" id="A0A1G9V6X3"/>
<evidence type="ECO:0000256" key="2">
    <source>
        <dbReference type="SAM" id="Phobius"/>
    </source>
</evidence>
<name>A0A1G9V6X3_9ACTO</name>
<dbReference type="Proteomes" id="UP000199671">
    <property type="component" value="Unassembled WGS sequence"/>
</dbReference>
<feature type="transmembrane region" description="Helical" evidence="2">
    <location>
        <begin position="126"/>
        <end position="148"/>
    </location>
</feature>
<evidence type="ECO:0000313" key="3">
    <source>
        <dbReference type="EMBL" id="SDM67909.1"/>
    </source>
</evidence>
<dbReference type="OrthoDB" id="3259459at2"/>
<feature type="transmembrane region" description="Helical" evidence="2">
    <location>
        <begin position="55"/>
        <end position="73"/>
    </location>
</feature>